<feature type="domain" description="BAH" evidence="2">
    <location>
        <begin position="122"/>
        <end position="251"/>
    </location>
</feature>
<dbReference type="STRING" id="29920.A0A329RQC4"/>
<evidence type="ECO:0000313" key="3">
    <source>
        <dbReference type="EMBL" id="KAG2850452.1"/>
    </source>
</evidence>
<dbReference type="EMBL" id="MJFZ01000640">
    <property type="protein sequence ID" value="RAW26530.1"/>
    <property type="molecule type" value="Genomic_DNA"/>
</dbReference>
<dbReference type="Proteomes" id="UP000774804">
    <property type="component" value="Unassembled WGS sequence"/>
</dbReference>
<dbReference type="EMBL" id="RCMI01000688">
    <property type="protein sequence ID" value="KAG2900720.1"/>
    <property type="molecule type" value="Genomic_DNA"/>
</dbReference>
<organism evidence="8 9">
    <name type="scientific">Phytophthora cactorum</name>
    <dbReference type="NCBI Taxonomy" id="29920"/>
    <lineage>
        <taxon>Eukaryota</taxon>
        <taxon>Sar</taxon>
        <taxon>Stramenopiles</taxon>
        <taxon>Oomycota</taxon>
        <taxon>Peronosporomycetes</taxon>
        <taxon>Peronosporales</taxon>
        <taxon>Peronosporaceae</taxon>
        <taxon>Phytophthora</taxon>
    </lineage>
</organism>
<reference evidence="8 9" key="1">
    <citation type="submission" date="2018-01" db="EMBL/GenBank/DDBJ databases">
        <title>Draft genome of the strawberry crown rot pathogen Phytophthora cactorum.</title>
        <authorList>
            <person name="Armitage A.D."/>
            <person name="Lysoe E."/>
            <person name="Nellist C.F."/>
            <person name="Harrison R.J."/>
            <person name="Brurberg M.B."/>
        </authorList>
    </citation>
    <scope>NUCLEOTIDE SEQUENCE [LARGE SCALE GENOMIC DNA]</scope>
    <source>
        <strain evidence="8 9">10300</strain>
    </source>
</reference>
<dbReference type="PROSITE" id="PS51038">
    <property type="entry name" value="BAH"/>
    <property type="match status" value="1"/>
</dbReference>
<dbReference type="InterPro" id="IPR043151">
    <property type="entry name" value="BAH_sf"/>
</dbReference>
<sequence length="459" mass="51127">MATRGKEHMNCSDESHEPVDEHQQRSTDEEFKDAKSGDTTSSDEESSPKRVTRARGRQTAAAAVGSDSDIDGPRTRGASKAKTNLSPAAKTNKGKQSNGKSLAKKNQKDGESDDSDSAGDYVHVQVGDCVMLDSGDPDDPYVALVSSVQTSQRHDRAVSTFMAQWYYKPYDVKEEVKALIKGGVLENEVFLSPHKDRNSIDAVIEVCQVVSPEEYNDIQDEIKRGYREKGKMFFVCRYKYYPNRSSIKKALEVVENEAIRSGLGRPKPNVGASYQATIPDFIEPALSVSSMGDNVVPWKTCEDPAVRPRQMWSPLVVTKQSQTFIQFRDLVDTLKFAAGNIVKTYRPDAKPMGHQRGIILQYFLSDSIQICVSTGQVLTVLKSELCSPLSEDLAMQQLYLSRFNLSQAAYGCSKTILHAQRKERKAFRREVELFAKAKSAAALKVDESLQEGDSRKRKK</sequence>
<dbReference type="Proteomes" id="UP000760860">
    <property type="component" value="Unassembled WGS sequence"/>
</dbReference>
<dbReference type="Proteomes" id="UP000251314">
    <property type="component" value="Unassembled WGS sequence"/>
</dbReference>
<dbReference type="Pfam" id="PF01426">
    <property type="entry name" value="BAH"/>
    <property type="match status" value="1"/>
</dbReference>
<dbReference type="CDD" id="cd04370">
    <property type="entry name" value="BAH"/>
    <property type="match status" value="1"/>
</dbReference>
<evidence type="ECO:0000313" key="4">
    <source>
        <dbReference type="EMBL" id="KAG2900720.1"/>
    </source>
</evidence>
<dbReference type="PANTHER" id="PTHR46364">
    <property type="entry name" value="OS08G0421900 PROTEIN"/>
    <property type="match status" value="1"/>
</dbReference>
<dbReference type="EMBL" id="RCMV01000635">
    <property type="protein sequence ID" value="KAG3214479.1"/>
    <property type="molecule type" value="Genomic_DNA"/>
</dbReference>
<evidence type="ECO:0000259" key="2">
    <source>
        <dbReference type="PROSITE" id="PS51038"/>
    </source>
</evidence>
<evidence type="ECO:0000256" key="1">
    <source>
        <dbReference type="SAM" id="MobiDB-lite"/>
    </source>
</evidence>
<evidence type="ECO:0000313" key="9">
    <source>
        <dbReference type="Proteomes" id="UP000251314"/>
    </source>
</evidence>
<evidence type="ECO:0000313" key="5">
    <source>
        <dbReference type="EMBL" id="KAG2916310.1"/>
    </source>
</evidence>
<dbReference type="EMBL" id="RCML01000517">
    <property type="protein sequence ID" value="KAG2974808.1"/>
    <property type="molecule type" value="Genomic_DNA"/>
</dbReference>
<evidence type="ECO:0000313" key="6">
    <source>
        <dbReference type="EMBL" id="KAG2974808.1"/>
    </source>
</evidence>
<dbReference type="EMBL" id="RCMK01000682">
    <property type="protein sequence ID" value="KAG2916310.1"/>
    <property type="molecule type" value="Genomic_DNA"/>
</dbReference>
<dbReference type="OrthoDB" id="66189at2759"/>
<dbReference type="GO" id="GO:0003682">
    <property type="term" value="F:chromatin binding"/>
    <property type="evidence" value="ECO:0007669"/>
    <property type="project" value="InterPro"/>
</dbReference>
<dbReference type="AlphaFoldDB" id="A0A329RQC4"/>
<accession>A0A329RQC4</accession>
<dbReference type="SMART" id="SM00439">
    <property type="entry name" value="BAH"/>
    <property type="match status" value="1"/>
</dbReference>
<reference evidence="3" key="2">
    <citation type="submission" date="2018-10" db="EMBL/GenBank/DDBJ databases">
        <title>Effector identification in a new, highly contiguous assembly of the strawberry crown rot pathogen Phytophthora cactorum.</title>
        <authorList>
            <person name="Armitage A.D."/>
            <person name="Nellist C.F."/>
            <person name="Bates H."/>
            <person name="Vickerstaff R.J."/>
            <person name="Harrison R.J."/>
        </authorList>
    </citation>
    <scope>NUCLEOTIDE SEQUENCE</scope>
    <source>
        <strain evidence="3">15-7</strain>
        <strain evidence="4">4032</strain>
        <strain evidence="5">4040</strain>
        <strain evidence="6">P415</strain>
        <strain evidence="7">P421</strain>
    </source>
</reference>
<feature type="compositionally biased region" description="Basic and acidic residues" evidence="1">
    <location>
        <begin position="1"/>
        <end position="36"/>
    </location>
</feature>
<evidence type="ECO:0000313" key="7">
    <source>
        <dbReference type="EMBL" id="KAG3214479.1"/>
    </source>
</evidence>
<dbReference type="SUPFAM" id="SSF82061">
    <property type="entry name" value="BAH domain"/>
    <property type="match status" value="1"/>
</dbReference>
<dbReference type="InterPro" id="IPR001025">
    <property type="entry name" value="BAH_dom"/>
</dbReference>
<keyword evidence="9" id="KW-1185">Reference proteome</keyword>
<name>A0A329RQC4_9STRA</name>
<proteinExistence type="predicted"/>
<dbReference type="Proteomes" id="UP000697107">
    <property type="component" value="Unassembled WGS sequence"/>
</dbReference>
<gene>
    <name evidence="8" type="ORF">PC110_g17062</name>
    <name evidence="3" type="ORF">PC113_g16770</name>
    <name evidence="4" type="ORF">PC115_g16125</name>
    <name evidence="5" type="ORF">PC117_g17746</name>
    <name evidence="6" type="ORF">PC118_g14322</name>
    <name evidence="7" type="ORF">PC129_g14605</name>
</gene>
<dbReference type="Gene3D" id="2.30.30.490">
    <property type="match status" value="1"/>
</dbReference>
<evidence type="ECO:0000313" key="8">
    <source>
        <dbReference type="EMBL" id="RAW26530.1"/>
    </source>
</evidence>
<dbReference type="Proteomes" id="UP000735874">
    <property type="component" value="Unassembled WGS sequence"/>
</dbReference>
<comment type="caution">
    <text evidence="8">The sequence shown here is derived from an EMBL/GenBank/DDBJ whole genome shotgun (WGS) entry which is preliminary data.</text>
</comment>
<dbReference type="Proteomes" id="UP000736787">
    <property type="component" value="Unassembled WGS sequence"/>
</dbReference>
<dbReference type="EMBL" id="RCMG01000684">
    <property type="protein sequence ID" value="KAG2850452.1"/>
    <property type="molecule type" value="Genomic_DNA"/>
</dbReference>
<protein>
    <recommendedName>
        <fullName evidence="2">BAH domain-containing protein</fullName>
    </recommendedName>
</protein>
<feature type="region of interest" description="Disordered" evidence="1">
    <location>
        <begin position="1"/>
        <end position="120"/>
    </location>
</feature>
<dbReference type="VEuPathDB" id="FungiDB:PC110_g17062"/>